<organism evidence="1 2">
    <name type="scientific">Thalassospira marina</name>
    <dbReference type="NCBI Taxonomy" id="2048283"/>
    <lineage>
        <taxon>Bacteria</taxon>
        <taxon>Pseudomonadati</taxon>
        <taxon>Pseudomonadota</taxon>
        <taxon>Alphaproteobacteria</taxon>
        <taxon>Rhodospirillales</taxon>
        <taxon>Thalassospiraceae</taxon>
        <taxon>Thalassospira</taxon>
    </lineage>
</organism>
<sequence>MAVKKVTVVPVITLEGRDKKTGDRFVYLSGKPVELLASIADGLIKDGLAQIASDLLKASPEAEKATVDRLVAVIEGLADEDFLADGRPSVEAMELATGLEVSGKQRDIAWEKYQEAVNSGS</sequence>
<dbReference type="Proteomes" id="UP000233597">
    <property type="component" value="Unassembled WGS sequence"/>
</dbReference>
<protein>
    <submittedName>
        <fullName evidence="1">Uncharacterized protein</fullName>
    </submittedName>
</protein>
<dbReference type="OrthoDB" id="5906592at2"/>
<gene>
    <name evidence="1" type="ORF">COO20_20260</name>
</gene>
<evidence type="ECO:0000313" key="1">
    <source>
        <dbReference type="EMBL" id="PKR50773.1"/>
    </source>
</evidence>
<proteinExistence type="predicted"/>
<dbReference type="RefSeq" id="WP_101269891.1">
    <property type="nucleotide sequence ID" value="NZ_NWTK01000015.1"/>
</dbReference>
<dbReference type="EMBL" id="NWTK01000015">
    <property type="protein sequence ID" value="PKR50773.1"/>
    <property type="molecule type" value="Genomic_DNA"/>
</dbReference>
<accession>A0A2N3KJX7</accession>
<dbReference type="AlphaFoldDB" id="A0A2N3KJX7"/>
<reference evidence="1 2" key="1">
    <citation type="submission" date="2017-09" db="EMBL/GenBank/DDBJ databases">
        <title>Biodiversity and function of Thalassospira species in the particle-attached aromatic-hydrocarbon-degrading consortia from the surface seawater of the South China Sea.</title>
        <authorList>
            <person name="Dong C."/>
            <person name="Liu R."/>
            <person name="Shao Z."/>
        </authorList>
    </citation>
    <scope>NUCLEOTIDE SEQUENCE [LARGE SCALE GENOMIC DNA]</scope>
    <source>
        <strain evidence="1 2">CSC1P2</strain>
    </source>
</reference>
<evidence type="ECO:0000313" key="2">
    <source>
        <dbReference type="Proteomes" id="UP000233597"/>
    </source>
</evidence>
<comment type="caution">
    <text evidence="1">The sequence shown here is derived from an EMBL/GenBank/DDBJ whole genome shotgun (WGS) entry which is preliminary data.</text>
</comment>
<name>A0A2N3KJX7_9PROT</name>